<evidence type="ECO:0000256" key="1">
    <source>
        <dbReference type="ARBA" id="ARBA00007847"/>
    </source>
</evidence>
<dbReference type="EMBL" id="VANU01000005">
    <property type="protein sequence ID" value="TLP37056.1"/>
    <property type="molecule type" value="Genomic_DNA"/>
</dbReference>
<protein>
    <submittedName>
        <fullName evidence="3">Aspartate/glutamate racemase family protein</fullName>
    </submittedName>
</protein>
<dbReference type="PANTHER" id="PTHR21198:SF7">
    <property type="entry name" value="ASPARTATE-GLUTAMATE RACEMASE FAMILY"/>
    <property type="match status" value="1"/>
</dbReference>
<name>A0A5R8XYU6_9BACT</name>
<dbReference type="NCBIfam" id="TIGR00035">
    <property type="entry name" value="asp_race"/>
    <property type="match status" value="1"/>
</dbReference>
<dbReference type="Gene3D" id="3.40.50.1860">
    <property type="match status" value="2"/>
</dbReference>
<organism evidence="3 4">
    <name type="scientific">Arcobacter arenosus</name>
    <dbReference type="NCBI Taxonomy" id="2576037"/>
    <lineage>
        <taxon>Bacteria</taxon>
        <taxon>Pseudomonadati</taxon>
        <taxon>Campylobacterota</taxon>
        <taxon>Epsilonproteobacteria</taxon>
        <taxon>Campylobacterales</taxon>
        <taxon>Arcobacteraceae</taxon>
        <taxon>Arcobacter</taxon>
    </lineage>
</organism>
<evidence type="ECO:0000313" key="3">
    <source>
        <dbReference type="EMBL" id="TLP37056.1"/>
    </source>
</evidence>
<keyword evidence="2" id="KW-0413">Isomerase</keyword>
<accession>A0A5R8XYU6</accession>
<dbReference type="PROSITE" id="PS00924">
    <property type="entry name" value="ASP_GLU_RACEMASE_2"/>
    <property type="match status" value="1"/>
</dbReference>
<dbReference type="RefSeq" id="WP_138153310.1">
    <property type="nucleotide sequence ID" value="NZ_VANU01000005.1"/>
</dbReference>
<evidence type="ECO:0000256" key="2">
    <source>
        <dbReference type="ARBA" id="ARBA00023235"/>
    </source>
</evidence>
<dbReference type="SUPFAM" id="SSF53681">
    <property type="entry name" value="Aspartate/glutamate racemase"/>
    <property type="match status" value="2"/>
</dbReference>
<dbReference type="InterPro" id="IPR004380">
    <property type="entry name" value="Asp_race"/>
</dbReference>
<comment type="similarity">
    <text evidence="1">Belongs to the aspartate/glutamate racemases family.</text>
</comment>
<evidence type="ECO:0000313" key="4">
    <source>
        <dbReference type="Proteomes" id="UP000308901"/>
    </source>
</evidence>
<dbReference type="OrthoDB" id="9803739at2"/>
<dbReference type="InterPro" id="IPR001920">
    <property type="entry name" value="Asp/Glu_race"/>
</dbReference>
<dbReference type="InterPro" id="IPR015942">
    <property type="entry name" value="Asp/Glu/hydantoin_racemase"/>
</dbReference>
<sequence>MKKIGMLGGMSWESTSTYYKLLNEEIKHRLGGLHSAKIILSSVDFEEIEKFQHSSLWEETAEILSNEAKAVENAKADFLIICTNTMHKVAPQIEENINIPILHIADCTAQALLKDGIKKVALLGTKFTMTEDFYKNRIEEKYKIEVVVPNEDEQDLIHEVIYKELCLGKCVKKSRDEYIKIIKRLEKDYDCEGVILGCTEISMLIKQGYVDIPIYDTTKLHVLSAVDYALKK</sequence>
<dbReference type="AlphaFoldDB" id="A0A5R8XYU6"/>
<dbReference type="GO" id="GO:0047661">
    <property type="term" value="F:amino-acid racemase activity"/>
    <property type="evidence" value="ECO:0007669"/>
    <property type="project" value="InterPro"/>
</dbReference>
<keyword evidence="4" id="KW-1185">Reference proteome</keyword>
<reference evidence="3 4" key="1">
    <citation type="submission" date="2019-05" db="EMBL/GenBank/DDBJ databases">
        <title>Arcobacter sp. nov., isolated from sea sediment.</title>
        <authorList>
            <person name="Kim W."/>
        </authorList>
    </citation>
    <scope>NUCLEOTIDE SEQUENCE [LARGE SCALE GENOMIC DNA]</scope>
    <source>
        <strain evidence="3 4">CAU 1517</strain>
    </source>
</reference>
<proteinExistence type="inferred from homology"/>
<dbReference type="PANTHER" id="PTHR21198">
    <property type="entry name" value="GLUTAMATE RACEMASE"/>
    <property type="match status" value="1"/>
</dbReference>
<dbReference type="Proteomes" id="UP000308901">
    <property type="component" value="Unassembled WGS sequence"/>
</dbReference>
<gene>
    <name evidence="3" type="ORF">FDK22_12495</name>
</gene>
<dbReference type="InterPro" id="IPR033134">
    <property type="entry name" value="Asp/Glu_racemase_AS_2"/>
</dbReference>
<comment type="caution">
    <text evidence="3">The sequence shown here is derived from an EMBL/GenBank/DDBJ whole genome shotgun (WGS) entry which is preliminary data.</text>
</comment>
<dbReference type="Pfam" id="PF01177">
    <property type="entry name" value="Asp_Glu_race"/>
    <property type="match status" value="1"/>
</dbReference>